<evidence type="ECO:0000313" key="4">
    <source>
        <dbReference type="EMBL" id="KAB0800266.1"/>
    </source>
</evidence>
<dbReference type="SUPFAM" id="SSF54277">
    <property type="entry name" value="CAD &amp; PB1 domains"/>
    <property type="match status" value="1"/>
</dbReference>
<evidence type="ECO:0000313" key="5">
    <source>
        <dbReference type="Proteomes" id="UP000327044"/>
    </source>
</evidence>
<proteinExistence type="predicted"/>
<comment type="caution">
    <text evidence="4">The sequence shown here is derived from an EMBL/GenBank/DDBJ whole genome shotgun (WGS) entry which is preliminary data.</text>
</comment>
<dbReference type="AlphaFoldDB" id="A0A5N4ASH3"/>
<dbReference type="InterPro" id="IPR003508">
    <property type="entry name" value="CIDE-N_dom"/>
</dbReference>
<dbReference type="PANTHER" id="PTHR31025">
    <property type="entry name" value="SI:CH211-196P9.1-RELATED"/>
    <property type="match status" value="1"/>
</dbReference>
<protein>
    <recommendedName>
        <fullName evidence="3">CIDE-N domain-containing protein</fullName>
    </recommendedName>
</protein>
<feature type="domain" description="CIDE-N" evidence="3">
    <location>
        <begin position="1"/>
        <end position="80"/>
    </location>
</feature>
<dbReference type="GO" id="GO:0006915">
    <property type="term" value="P:apoptotic process"/>
    <property type="evidence" value="ECO:0007669"/>
    <property type="project" value="UniProtKB-UniRule"/>
</dbReference>
<dbReference type="Pfam" id="PF02017">
    <property type="entry name" value="CIDE-N"/>
    <property type="match status" value="1"/>
</dbReference>
<organism evidence="4 5">
    <name type="scientific">Photinus pyralis</name>
    <name type="common">Common eastern firefly</name>
    <name type="synonym">Lampyris pyralis</name>
    <dbReference type="NCBI Taxonomy" id="7054"/>
    <lineage>
        <taxon>Eukaryota</taxon>
        <taxon>Metazoa</taxon>
        <taxon>Ecdysozoa</taxon>
        <taxon>Arthropoda</taxon>
        <taxon>Hexapoda</taxon>
        <taxon>Insecta</taxon>
        <taxon>Pterygota</taxon>
        <taxon>Neoptera</taxon>
        <taxon>Endopterygota</taxon>
        <taxon>Coleoptera</taxon>
        <taxon>Polyphaga</taxon>
        <taxon>Elateriformia</taxon>
        <taxon>Elateroidea</taxon>
        <taxon>Lampyridae</taxon>
        <taxon>Lampyrinae</taxon>
        <taxon>Photinus</taxon>
    </lineage>
</organism>
<dbReference type="Gene3D" id="3.10.20.10">
    <property type="match status" value="1"/>
</dbReference>
<dbReference type="FunCoup" id="A0A5N4ASH3">
    <property type="interactions" value="21"/>
</dbReference>
<name>A0A5N4ASH3_PHOPY</name>
<accession>A0A5N4ASH3</accession>
<reference evidence="4 5" key="1">
    <citation type="journal article" date="2018" name="Elife">
        <title>Firefly genomes illuminate parallel origins of bioluminescence in beetles.</title>
        <authorList>
            <person name="Fallon T.R."/>
            <person name="Lower S.E."/>
            <person name="Chang C.H."/>
            <person name="Bessho-Uehara M."/>
            <person name="Martin G.J."/>
            <person name="Bewick A.J."/>
            <person name="Behringer M."/>
            <person name="Debat H.J."/>
            <person name="Wong I."/>
            <person name="Day J.C."/>
            <person name="Suvorov A."/>
            <person name="Silva C.J."/>
            <person name="Stanger-Hall K.F."/>
            <person name="Hall D.W."/>
            <person name="Schmitz R.J."/>
            <person name="Nelson D.R."/>
            <person name="Lewis S.M."/>
            <person name="Shigenobu S."/>
            <person name="Bybee S.M."/>
            <person name="Larracuente A.M."/>
            <person name="Oba Y."/>
            <person name="Weng J.K."/>
        </authorList>
    </citation>
    <scope>NUCLEOTIDE SEQUENCE [LARGE SCALE GENOMIC DNA]</scope>
    <source>
        <strain evidence="4">1611_PpyrPB1</strain>
        <tissue evidence="4">Whole body</tissue>
    </source>
</reference>
<dbReference type="InParanoid" id="A0A5N4ASH3"/>
<evidence type="ECO:0000256" key="1">
    <source>
        <dbReference type="ARBA" id="ARBA00022703"/>
    </source>
</evidence>
<keyword evidence="5" id="KW-1185">Reference proteome</keyword>
<keyword evidence="1 2" id="KW-0053">Apoptosis</keyword>
<evidence type="ECO:0000259" key="3">
    <source>
        <dbReference type="PROSITE" id="PS51135"/>
    </source>
</evidence>
<dbReference type="EMBL" id="VVIM01000004">
    <property type="protein sequence ID" value="KAB0800266.1"/>
    <property type="molecule type" value="Genomic_DNA"/>
</dbReference>
<sequence>MAYIFKTWNVRRTAKKVVFLNESTSELCKTLIVEASKKLNINGVRLVLESDGTEIDDDEVVKILHKEIFLVLEETEEWSRAADDTHLSMHSHDSASSALTVENLSEFDTDSGSTRASTPSSCSSRTISENTWLSFKIPYEKMSSTAMKNFENGVRCRQSIKDMIHLVTDEMLEVAEGFVPNTACKIIARKLVDKFPKIFQDRDDDGTVIGDGAITTYNQVKERIKYVTASRKRLQRPKNNPIPVNKRRKMMNLKSGCVSWQPEIQNNLTNDDMENYLRTADFETFDEITQDMMNKSYPKQRLFLNSLPPPSLQSIKETWPILLCKNGIYFHYQKLMGHSINNLTDTLIAKSNKFFTFGLNKKWIKEIPVDREEDEVIVTVLQIIVKYFQETLTVLYCNIRDESDIESTTTNAPAIACLQSAVDDDQKTYLVVMEGQKVNSNCNLRSALQQMFALYYIFNLEYPKQIANTMELIQSYFLKIHPQQGTRNRKSCAKAKIATFLNKLRDE</sequence>
<evidence type="ECO:0000256" key="2">
    <source>
        <dbReference type="PROSITE-ProRule" id="PRU00447"/>
    </source>
</evidence>
<dbReference type="SMART" id="SM00266">
    <property type="entry name" value="CAD"/>
    <property type="match status" value="1"/>
</dbReference>
<dbReference type="OrthoDB" id="8806090at2759"/>
<dbReference type="PROSITE" id="PS51135">
    <property type="entry name" value="CIDE_N"/>
    <property type="match status" value="1"/>
</dbReference>
<dbReference type="Proteomes" id="UP000327044">
    <property type="component" value="Unassembled WGS sequence"/>
</dbReference>
<dbReference type="PANTHER" id="PTHR31025:SF22">
    <property type="entry name" value="IP13529P"/>
    <property type="match status" value="1"/>
</dbReference>
<gene>
    <name evidence="4" type="ORF">PPYR_06006</name>
</gene>